<dbReference type="PANTHER" id="PTHR34724">
    <property type="entry name" value="OS12G0596101 PROTEIN"/>
    <property type="match status" value="1"/>
</dbReference>
<gene>
    <name evidence="2" type="ORF">CTHT_0024560</name>
</gene>
<feature type="region of interest" description="Disordered" evidence="1">
    <location>
        <begin position="48"/>
        <end position="67"/>
    </location>
</feature>
<dbReference type="OMA" id="MCKKASC"/>
<dbReference type="GeneID" id="18256494"/>
<organism evidence="3">
    <name type="scientific">Chaetomium thermophilum (strain DSM 1495 / CBS 144.50 / IMI 039719)</name>
    <name type="common">Thermochaetoides thermophila</name>
    <dbReference type="NCBI Taxonomy" id="759272"/>
    <lineage>
        <taxon>Eukaryota</taxon>
        <taxon>Fungi</taxon>
        <taxon>Dikarya</taxon>
        <taxon>Ascomycota</taxon>
        <taxon>Pezizomycotina</taxon>
        <taxon>Sordariomycetes</taxon>
        <taxon>Sordariomycetidae</taxon>
        <taxon>Sordariales</taxon>
        <taxon>Chaetomiaceae</taxon>
        <taxon>Thermochaetoides</taxon>
    </lineage>
</organism>
<evidence type="ECO:0000313" key="3">
    <source>
        <dbReference type="Proteomes" id="UP000008066"/>
    </source>
</evidence>
<dbReference type="PANTHER" id="PTHR34724:SF2">
    <property type="entry name" value="OS12G0596101 PROTEIN"/>
    <property type="match status" value="1"/>
</dbReference>
<dbReference type="HOGENOM" id="CLU_175850_0_1_1"/>
<dbReference type="AlphaFoldDB" id="G0S5E9"/>
<accession>G0S5E9</accession>
<dbReference type="OrthoDB" id="88410at2759"/>
<dbReference type="eggNOG" id="ENOG502SCRY">
    <property type="taxonomic scope" value="Eukaryota"/>
</dbReference>
<evidence type="ECO:0000256" key="1">
    <source>
        <dbReference type="SAM" id="MobiDB-lite"/>
    </source>
</evidence>
<dbReference type="EMBL" id="GL988041">
    <property type="protein sequence ID" value="EGS20622.1"/>
    <property type="molecule type" value="Genomic_DNA"/>
</dbReference>
<dbReference type="RefSeq" id="XP_006692918.1">
    <property type="nucleotide sequence ID" value="XM_006692855.1"/>
</dbReference>
<sequence>MCFQTSCPNCSKTTWRGCGGHIANVFANVAEDQWCTCEPKVEVNGKQYPPQVGKGTRVAAETENKSS</sequence>
<proteinExistence type="predicted"/>
<reference evidence="2 3" key="1">
    <citation type="journal article" date="2011" name="Cell">
        <title>Insight into structure and assembly of the nuclear pore complex by utilizing the genome of a eukaryotic thermophile.</title>
        <authorList>
            <person name="Amlacher S."/>
            <person name="Sarges P."/>
            <person name="Flemming D."/>
            <person name="van Noort V."/>
            <person name="Kunze R."/>
            <person name="Devos D.P."/>
            <person name="Arumugam M."/>
            <person name="Bork P."/>
            <person name="Hurt E."/>
        </authorList>
    </citation>
    <scope>NUCLEOTIDE SEQUENCE [LARGE SCALE GENOMIC DNA]</scope>
    <source>
        <strain evidence="3">DSM 1495 / CBS 144.50 / IMI 039719</strain>
    </source>
</reference>
<keyword evidence="3" id="KW-1185">Reference proteome</keyword>
<protein>
    <submittedName>
        <fullName evidence="2">Uncharacterized protein</fullName>
    </submittedName>
</protein>
<name>G0S5E9_CHATD</name>
<evidence type="ECO:0000313" key="2">
    <source>
        <dbReference type="EMBL" id="EGS20622.1"/>
    </source>
</evidence>
<dbReference type="KEGG" id="cthr:CTHT_0024560"/>
<dbReference type="Proteomes" id="UP000008066">
    <property type="component" value="Unassembled WGS sequence"/>
</dbReference>